<dbReference type="InterPro" id="IPR051460">
    <property type="entry name" value="HdrC_iron-sulfur_subunit"/>
</dbReference>
<evidence type="ECO:0000313" key="8">
    <source>
        <dbReference type="Proteomes" id="UP000320776"/>
    </source>
</evidence>
<dbReference type="KEGG" id="sted:SPTER_09660"/>
<evidence type="ECO:0000256" key="3">
    <source>
        <dbReference type="ARBA" id="ARBA00023002"/>
    </source>
</evidence>
<dbReference type="InterPro" id="IPR009051">
    <property type="entry name" value="Helical_ferredxn"/>
</dbReference>
<keyword evidence="8" id="KW-1185">Reference proteome</keyword>
<dbReference type="GO" id="GO:0051539">
    <property type="term" value="F:4 iron, 4 sulfur cluster binding"/>
    <property type="evidence" value="ECO:0007669"/>
    <property type="project" value="UniProtKB-KW"/>
</dbReference>
<name>A0A517DQY1_9FIRM</name>
<dbReference type="NCBIfam" id="NF045663">
    <property type="entry name" value="diclust_near_Sec"/>
    <property type="match status" value="1"/>
</dbReference>
<keyword evidence="5" id="KW-0411">Iron-sulfur</keyword>
<dbReference type="GO" id="GO:0016491">
    <property type="term" value="F:oxidoreductase activity"/>
    <property type="evidence" value="ECO:0007669"/>
    <property type="project" value="UniProtKB-KW"/>
</dbReference>
<dbReference type="InterPro" id="IPR017896">
    <property type="entry name" value="4Fe4S_Fe-S-bd"/>
</dbReference>
<dbReference type="Proteomes" id="UP000320776">
    <property type="component" value="Chromosome"/>
</dbReference>
<dbReference type="Pfam" id="PF13534">
    <property type="entry name" value="Fer4_17"/>
    <property type="match status" value="1"/>
</dbReference>
<sequence length="772" mass="85119">MSGVDQKLLRQREAKCVQENPPGCTAACPVHVDVRGIVNAVRKGDYAAGFALLYRIIPFPGIISRICEQPCQQACKRNEVDEPIFIRALEKICVDNNTTIPKIMLPLPKKQKVAIVGAGLSGLTAAVELARKGYQVTVFEAADLLGGSIRKFPGNKLPLPVIEDDLARLQKLPLTIKAAMPVTRLDSLYPDFDAVYLATGNQAAYLQLDLQLDAAGMIIVEPLSLVTSNSKVFAGGSLRREANGYSAILSIADGKVAAISIDRLFQNASLTANRDTEGPFKSTLYTNIDDVKPEPMVCAAAADGGYTKEEAGAEAERCLLCQCLECVKVCEYLAHYRAYPKRYVREIYNNLSIVMGIHHANKMINSCSLCGLCEQVCPQKLNMGEVCQQARQMMVDKGKMPPSTHEFALQDMHFSNSDRCFLARHQPGFATSTVVFYPGCQLAASSPQYVSQAYQFLCEKMAGGVGLMLGCCGAPAKWAGQEQEYQETLRQIDQNWRELGSPRVITACPSCYSLFRHHVPDMAVESLWTVLDRIGLPAGAGAAGLGQKLAIHDSCTTRDEPELQNSVRSIMSKLGLQAEELPLNRDTTVCCGYGGLMIYANQEVAHKVIQRRIKESESDYLTYCVMCRDNFASQGKRVLYLLDVIFGSDANHLAAQAGPGYSARQENRARLKTTLLRAVWGEPGVEEAQAKFKVTIPEDVLRVMEERRILVDDVTRVIDHGETSGNKLKDPVRGHYIAYFQPANVTYWVEYLPQDDGFVVRNAYCHRLVITS</sequence>
<dbReference type="SUPFAM" id="SSF51971">
    <property type="entry name" value="Nucleotide-binding domain"/>
    <property type="match status" value="1"/>
</dbReference>
<evidence type="ECO:0000256" key="2">
    <source>
        <dbReference type="ARBA" id="ARBA00022723"/>
    </source>
</evidence>
<dbReference type="GO" id="GO:0046872">
    <property type="term" value="F:metal ion binding"/>
    <property type="evidence" value="ECO:0007669"/>
    <property type="project" value="UniProtKB-KW"/>
</dbReference>
<accession>A0A517DQY1</accession>
<gene>
    <name evidence="7" type="ORF">SPTER_09660</name>
</gene>
<dbReference type="PANTHER" id="PTHR43255">
    <property type="entry name" value="IRON-SULFUR-BINDING OXIDOREDUCTASE FADF-RELATED-RELATED"/>
    <property type="match status" value="1"/>
</dbReference>
<dbReference type="Pfam" id="PF02754">
    <property type="entry name" value="CCG"/>
    <property type="match status" value="2"/>
</dbReference>
<evidence type="ECO:0000313" key="7">
    <source>
        <dbReference type="EMBL" id="QDR79676.1"/>
    </source>
</evidence>
<evidence type="ECO:0000256" key="1">
    <source>
        <dbReference type="ARBA" id="ARBA00022485"/>
    </source>
</evidence>
<dbReference type="AlphaFoldDB" id="A0A517DQY1"/>
<feature type="domain" description="4Fe-4S ferredoxin-type" evidence="6">
    <location>
        <begin position="356"/>
        <end position="386"/>
    </location>
</feature>
<dbReference type="InterPro" id="IPR004017">
    <property type="entry name" value="Cys_rich_dom"/>
</dbReference>
<dbReference type="GO" id="GO:0005886">
    <property type="term" value="C:plasma membrane"/>
    <property type="evidence" value="ECO:0007669"/>
    <property type="project" value="TreeGrafter"/>
</dbReference>
<proteinExistence type="predicted"/>
<dbReference type="Gene3D" id="3.50.50.60">
    <property type="entry name" value="FAD/NAD(P)-binding domain"/>
    <property type="match status" value="1"/>
</dbReference>
<dbReference type="InterPro" id="IPR036188">
    <property type="entry name" value="FAD/NAD-bd_sf"/>
</dbReference>
<keyword evidence="4" id="KW-0408">Iron</keyword>
<evidence type="ECO:0000259" key="6">
    <source>
        <dbReference type="PROSITE" id="PS51379"/>
    </source>
</evidence>
<dbReference type="SUPFAM" id="SSF46548">
    <property type="entry name" value="alpha-helical ferredoxin"/>
    <property type="match status" value="1"/>
</dbReference>
<keyword evidence="3" id="KW-0560">Oxidoreductase</keyword>
<reference evidence="7 8" key="1">
    <citation type="submission" date="2019-02" db="EMBL/GenBank/DDBJ databases">
        <title>Closed genome of Sporomusa termitida DSM 4440.</title>
        <authorList>
            <person name="Poehlein A."/>
            <person name="Daniel R."/>
        </authorList>
    </citation>
    <scope>NUCLEOTIDE SEQUENCE [LARGE SCALE GENOMIC DNA]</scope>
    <source>
        <strain evidence="7 8">DSM 4440</strain>
    </source>
</reference>
<dbReference type="Pfam" id="PF13450">
    <property type="entry name" value="NAD_binding_8"/>
    <property type="match status" value="1"/>
</dbReference>
<protein>
    <submittedName>
        <fullName evidence="7">GltA: glutamate synthase (NADPH), homotetrameric</fullName>
    </submittedName>
</protein>
<dbReference type="PROSITE" id="PS51379">
    <property type="entry name" value="4FE4S_FER_2"/>
    <property type="match status" value="1"/>
</dbReference>
<dbReference type="Pfam" id="PF14691">
    <property type="entry name" value="Fer4_20"/>
    <property type="match status" value="1"/>
</dbReference>
<dbReference type="PANTHER" id="PTHR43255:SF1">
    <property type="entry name" value="IRON-SULFUR-BINDING OXIDOREDUCTASE FADF-RELATED"/>
    <property type="match status" value="1"/>
</dbReference>
<keyword evidence="1" id="KW-0004">4Fe-4S</keyword>
<evidence type="ECO:0000256" key="5">
    <source>
        <dbReference type="ARBA" id="ARBA00023014"/>
    </source>
</evidence>
<dbReference type="EMBL" id="CP036259">
    <property type="protein sequence ID" value="QDR79676.1"/>
    <property type="molecule type" value="Genomic_DNA"/>
</dbReference>
<dbReference type="PROSITE" id="PS00198">
    <property type="entry name" value="4FE4S_FER_1"/>
    <property type="match status" value="1"/>
</dbReference>
<dbReference type="PRINTS" id="PR00419">
    <property type="entry name" value="ADXRDTASE"/>
</dbReference>
<keyword evidence="2" id="KW-0479">Metal-binding</keyword>
<evidence type="ECO:0000256" key="4">
    <source>
        <dbReference type="ARBA" id="ARBA00023004"/>
    </source>
</evidence>
<organism evidence="7 8">
    <name type="scientific">Sporomusa termitida</name>
    <dbReference type="NCBI Taxonomy" id="2377"/>
    <lineage>
        <taxon>Bacteria</taxon>
        <taxon>Bacillati</taxon>
        <taxon>Bacillota</taxon>
        <taxon>Negativicutes</taxon>
        <taxon>Selenomonadales</taxon>
        <taxon>Sporomusaceae</taxon>
        <taxon>Sporomusa</taxon>
    </lineage>
</organism>
<dbReference type="Gene3D" id="1.10.1060.10">
    <property type="entry name" value="Alpha-helical ferredoxin"/>
    <property type="match status" value="2"/>
</dbReference>
<dbReference type="InterPro" id="IPR017900">
    <property type="entry name" value="4Fe4S_Fe_S_CS"/>
</dbReference>
<dbReference type="InterPro" id="IPR028261">
    <property type="entry name" value="DPD_II"/>
</dbReference>